<feature type="coiled-coil region" evidence="1">
    <location>
        <begin position="378"/>
        <end position="412"/>
    </location>
</feature>
<keyword evidence="4" id="KW-1185">Reference proteome</keyword>
<evidence type="ECO:0000313" key="3">
    <source>
        <dbReference type="EMBL" id="KAK7956016.1"/>
    </source>
</evidence>
<evidence type="ECO:0000313" key="4">
    <source>
        <dbReference type="Proteomes" id="UP001391051"/>
    </source>
</evidence>
<evidence type="ECO:0000256" key="1">
    <source>
        <dbReference type="SAM" id="Coils"/>
    </source>
</evidence>
<reference evidence="3 4" key="1">
    <citation type="submission" date="2023-01" db="EMBL/GenBank/DDBJ databases">
        <title>Analysis of 21 Apiospora genomes using comparative genomics revels a genus with tremendous synthesis potential of carbohydrate active enzymes and secondary metabolites.</title>
        <authorList>
            <person name="Sorensen T."/>
        </authorList>
    </citation>
    <scope>NUCLEOTIDE SEQUENCE [LARGE SCALE GENOMIC DNA]</scope>
    <source>
        <strain evidence="3 4">CBS 24483</strain>
    </source>
</reference>
<feature type="compositionally biased region" description="Pro residues" evidence="2">
    <location>
        <begin position="241"/>
        <end position="255"/>
    </location>
</feature>
<evidence type="ECO:0000256" key="2">
    <source>
        <dbReference type="SAM" id="MobiDB-lite"/>
    </source>
</evidence>
<feature type="region of interest" description="Disordered" evidence="2">
    <location>
        <begin position="100"/>
        <end position="137"/>
    </location>
</feature>
<sequence>MLSEMGMAHAVNIPPMKVRPIARADNNTPERPVELDSGSPVVTEEKKQVRRRPVPHPHPRSRDSGDSLARLSTTAVVDEPNGVVNPLWMPRRIDAMTAGYTGFPEWSDSDSTASSVSRPSSSGSSKGEVESLSSRRSKRLGRIFTSADLIEFPELPESPKPAAIAGEDYSGDGEKLSDASSDVDDDSEDSVVEESFTSDDEISGSESEADGYDYYFGHGDQGITGQLVSSTRRRPAIVVLPPTPPASPPPSPSLPSSPSASSCLPPPAEREELATRSKRKWSDMDPYRLRVERAWKALAEEKHMALCQTTRLLEHEQHRCDSLQEKAVPLMVAFEAIVACSDEFRGLGSALEVPAVIGKILDERDDAMDEADAYVHRSLGLEVQIRRAMAELRDLQAENEILRVDNARLRNARAGVPLEAGVTAQRQRAVADGHY</sequence>
<name>A0ABR1QGZ1_9PEZI</name>
<protein>
    <submittedName>
        <fullName evidence="3">Uncharacterized protein</fullName>
    </submittedName>
</protein>
<dbReference type="EMBL" id="JAQQWE010000004">
    <property type="protein sequence ID" value="KAK7956016.1"/>
    <property type="molecule type" value="Genomic_DNA"/>
</dbReference>
<keyword evidence="1" id="KW-0175">Coiled coil</keyword>
<feature type="region of interest" description="Disordered" evidence="2">
    <location>
        <begin position="238"/>
        <end position="278"/>
    </location>
</feature>
<feature type="compositionally biased region" description="Low complexity" evidence="2">
    <location>
        <begin position="109"/>
        <end position="134"/>
    </location>
</feature>
<dbReference type="RefSeq" id="XP_066701322.1">
    <property type="nucleotide sequence ID" value="XM_066841460.1"/>
</dbReference>
<gene>
    <name evidence="3" type="ORF">PG986_005238</name>
</gene>
<dbReference type="Proteomes" id="UP001391051">
    <property type="component" value="Unassembled WGS sequence"/>
</dbReference>
<feature type="compositionally biased region" description="Basic residues" evidence="2">
    <location>
        <begin position="48"/>
        <end position="59"/>
    </location>
</feature>
<feature type="region of interest" description="Disordered" evidence="2">
    <location>
        <begin position="1"/>
        <end position="75"/>
    </location>
</feature>
<dbReference type="GeneID" id="92074522"/>
<feature type="compositionally biased region" description="Basic and acidic residues" evidence="2">
    <location>
        <begin position="268"/>
        <end position="278"/>
    </location>
</feature>
<feature type="region of interest" description="Disordered" evidence="2">
    <location>
        <begin position="150"/>
        <end position="217"/>
    </location>
</feature>
<feature type="compositionally biased region" description="Acidic residues" evidence="2">
    <location>
        <begin position="181"/>
        <end position="211"/>
    </location>
</feature>
<organism evidence="3 4">
    <name type="scientific">Apiospora aurea</name>
    <dbReference type="NCBI Taxonomy" id="335848"/>
    <lineage>
        <taxon>Eukaryota</taxon>
        <taxon>Fungi</taxon>
        <taxon>Dikarya</taxon>
        <taxon>Ascomycota</taxon>
        <taxon>Pezizomycotina</taxon>
        <taxon>Sordariomycetes</taxon>
        <taxon>Xylariomycetidae</taxon>
        <taxon>Amphisphaeriales</taxon>
        <taxon>Apiosporaceae</taxon>
        <taxon>Apiospora</taxon>
    </lineage>
</organism>
<proteinExistence type="predicted"/>
<comment type="caution">
    <text evidence="3">The sequence shown here is derived from an EMBL/GenBank/DDBJ whole genome shotgun (WGS) entry which is preliminary data.</text>
</comment>
<accession>A0ABR1QGZ1</accession>